<proteinExistence type="predicted"/>
<dbReference type="Proteomes" id="UP000298781">
    <property type="component" value="Chromosome"/>
</dbReference>
<keyword evidence="3" id="KW-1185">Reference proteome</keyword>
<dbReference type="EMBL" id="CP039690">
    <property type="protein sequence ID" value="QCI66702.1"/>
    <property type="molecule type" value="Genomic_DNA"/>
</dbReference>
<sequence>MDSVAKKALDLQTEGTREFERAIAGPGPVMPRRQADPIEDADLSLALENTFPASDPIAATSAETISGAPPGHPPPER</sequence>
<evidence type="ECO:0000313" key="3">
    <source>
        <dbReference type="Proteomes" id="UP000298781"/>
    </source>
</evidence>
<evidence type="ECO:0000256" key="1">
    <source>
        <dbReference type="SAM" id="MobiDB-lite"/>
    </source>
</evidence>
<evidence type="ECO:0000313" key="2">
    <source>
        <dbReference type="EMBL" id="QCI66702.1"/>
    </source>
</evidence>
<name>A0A4D7BFJ5_9HYPH</name>
<dbReference type="AlphaFoldDB" id="A0A4D7BFJ5"/>
<dbReference type="RefSeq" id="WP_136962142.1">
    <property type="nucleotide sequence ID" value="NZ_CP039690.1"/>
</dbReference>
<reference evidence="2 3" key="1">
    <citation type="submission" date="2019-04" db="EMBL/GenBank/DDBJ databases">
        <title>Phreatobacter aquaticus sp. nov.</title>
        <authorList>
            <person name="Choi A."/>
        </authorList>
    </citation>
    <scope>NUCLEOTIDE SEQUENCE [LARGE SCALE GENOMIC DNA]</scope>
    <source>
        <strain evidence="2 3">KCTC 52518</strain>
    </source>
</reference>
<protein>
    <submittedName>
        <fullName evidence="2">Uncharacterized protein</fullName>
    </submittedName>
</protein>
<organism evidence="2 3">
    <name type="scientific">Phreatobacter stygius</name>
    <dbReference type="NCBI Taxonomy" id="1940610"/>
    <lineage>
        <taxon>Bacteria</taxon>
        <taxon>Pseudomonadati</taxon>
        <taxon>Pseudomonadota</taxon>
        <taxon>Alphaproteobacteria</taxon>
        <taxon>Hyphomicrobiales</taxon>
        <taxon>Phreatobacteraceae</taxon>
        <taxon>Phreatobacter</taxon>
    </lineage>
</organism>
<accession>A0A4D7BFJ5</accession>
<feature type="region of interest" description="Disordered" evidence="1">
    <location>
        <begin position="52"/>
        <end position="77"/>
    </location>
</feature>
<dbReference type="OrthoDB" id="8481738at2"/>
<gene>
    <name evidence="2" type="ORF">E8M01_22165</name>
</gene>
<dbReference type="KEGG" id="pstg:E8M01_22165"/>